<dbReference type="WBParaSite" id="maker-uti_cns_0004698-snap-gene-0.20-mRNA-1">
    <property type="protein sequence ID" value="maker-uti_cns_0004698-snap-gene-0.20-mRNA-1"/>
    <property type="gene ID" value="maker-uti_cns_0004698-snap-gene-0.20"/>
</dbReference>
<dbReference type="AlphaFoldDB" id="A0A1I8H6S4"/>
<reference evidence="3" key="1">
    <citation type="submission" date="2016-11" db="UniProtKB">
        <authorList>
            <consortium name="WormBaseParasite"/>
        </authorList>
    </citation>
    <scope>IDENTIFICATION</scope>
</reference>
<evidence type="ECO:0000256" key="1">
    <source>
        <dbReference type="SAM" id="MobiDB-lite"/>
    </source>
</evidence>
<keyword evidence="2" id="KW-1185">Reference proteome</keyword>
<accession>A0A1I8H6S4</accession>
<feature type="region of interest" description="Disordered" evidence="1">
    <location>
        <begin position="72"/>
        <end position="119"/>
    </location>
</feature>
<evidence type="ECO:0000313" key="3">
    <source>
        <dbReference type="WBParaSite" id="maker-uti_cns_0004698-snap-gene-0.20-mRNA-1"/>
    </source>
</evidence>
<sequence length="384" mass="40601">MVYTDTAVGKPTAVTGASAAQASAASAGAGGDAADRRNATGGWSGWADFEFRACLRSEPLARRWAKAGKGMSVRCLRSSPQDDSAPLESGGGGGGGGRRGEDEAAEGGRSTASAAGTGGSSRSVWLLVDSTDFWVSRLRVGGGAILELLVSQAFSHHPDAVGTFNRCRRRRDDDGMLERLAEGIRQLRLAYCRGLIGETREVRIKVFIVTWCHLLKVPTASECRRRRDDDGMLERLAEGVQKLRLAHCRGLISETREIRIKVHSRLVSSVEGADGVGSAKPGDEALSEADPFMRLAVASESAVPIPTVHAAQVRTDAVVSGFGCAAVMDADRHDGAVMIQAVQTGGGLVDSRAGVPADASGRAIFQRSSDCQQSCRRQKQCCVF</sequence>
<protein>
    <submittedName>
        <fullName evidence="3">Rad51 domain-containing protein</fullName>
    </submittedName>
</protein>
<proteinExistence type="predicted"/>
<dbReference type="Proteomes" id="UP000095280">
    <property type="component" value="Unplaced"/>
</dbReference>
<feature type="compositionally biased region" description="Low complexity" evidence="1">
    <location>
        <begin position="107"/>
        <end position="119"/>
    </location>
</feature>
<organism evidence="2 3">
    <name type="scientific">Macrostomum lignano</name>
    <dbReference type="NCBI Taxonomy" id="282301"/>
    <lineage>
        <taxon>Eukaryota</taxon>
        <taxon>Metazoa</taxon>
        <taxon>Spiralia</taxon>
        <taxon>Lophotrochozoa</taxon>
        <taxon>Platyhelminthes</taxon>
        <taxon>Rhabditophora</taxon>
        <taxon>Macrostomorpha</taxon>
        <taxon>Macrostomida</taxon>
        <taxon>Macrostomidae</taxon>
        <taxon>Macrostomum</taxon>
    </lineage>
</organism>
<evidence type="ECO:0000313" key="2">
    <source>
        <dbReference type="Proteomes" id="UP000095280"/>
    </source>
</evidence>
<name>A0A1I8H6S4_9PLAT</name>